<gene>
    <name evidence="1" type="ORF">HPB47_026122</name>
</gene>
<comment type="caution">
    <text evidence="1">The sequence shown here is derived from an EMBL/GenBank/DDBJ whole genome shotgun (WGS) entry which is preliminary data.</text>
</comment>
<organism evidence="1 2">
    <name type="scientific">Ixodes persulcatus</name>
    <name type="common">Taiga tick</name>
    <dbReference type="NCBI Taxonomy" id="34615"/>
    <lineage>
        <taxon>Eukaryota</taxon>
        <taxon>Metazoa</taxon>
        <taxon>Ecdysozoa</taxon>
        <taxon>Arthropoda</taxon>
        <taxon>Chelicerata</taxon>
        <taxon>Arachnida</taxon>
        <taxon>Acari</taxon>
        <taxon>Parasitiformes</taxon>
        <taxon>Ixodida</taxon>
        <taxon>Ixodoidea</taxon>
        <taxon>Ixodidae</taxon>
        <taxon>Ixodinae</taxon>
        <taxon>Ixodes</taxon>
    </lineage>
</organism>
<proteinExistence type="predicted"/>
<protein>
    <submittedName>
        <fullName evidence="1">Uncharacterized protein</fullName>
    </submittedName>
</protein>
<reference evidence="1 2" key="1">
    <citation type="journal article" date="2020" name="Cell">
        <title>Large-Scale Comparative Analyses of Tick Genomes Elucidate Their Genetic Diversity and Vector Capacities.</title>
        <authorList>
            <consortium name="Tick Genome and Microbiome Consortium (TIGMIC)"/>
            <person name="Jia N."/>
            <person name="Wang J."/>
            <person name="Shi W."/>
            <person name="Du L."/>
            <person name="Sun Y."/>
            <person name="Zhan W."/>
            <person name="Jiang J.F."/>
            <person name="Wang Q."/>
            <person name="Zhang B."/>
            <person name="Ji P."/>
            <person name="Bell-Sakyi L."/>
            <person name="Cui X.M."/>
            <person name="Yuan T.T."/>
            <person name="Jiang B.G."/>
            <person name="Yang W.F."/>
            <person name="Lam T.T."/>
            <person name="Chang Q.C."/>
            <person name="Ding S.J."/>
            <person name="Wang X.J."/>
            <person name="Zhu J.G."/>
            <person name="Ruan X.D."/>
            <person name="Zhao L."/>
            <person name="Wei J.T."/>
            <person name="Ye R.Z."/>
            <person name="Que T.C."/>
            <person name="Du C.H."/>
            <person name="Zhou Y.H."/>
            <person name="Cheng J.X."/>
            <person name="Dai P.F."/>
            <person name="Guo W.B."/>
            <person name="Han X.H."/>
            <person name="Huang E.J."/>
            <person name="Li L.F."/>
            <person name="Wei W."/>
            <person name="Gao Y.C."/>
            <person name="Liu J.Z."/>
            <person name="Shao H.Z."/>
            <person name="Wang X."/>
            <person name="Wang C.C."/>
            <person name="Yang T.C."/>
            <person name="Huo Q.B."/>
            <person name="Li W."/>
            <person name="Chen H.Y."/>
            <person name="Chen S.E."/>
            <person name="Zhou L.G."/>
            <person name="Ni X.B."/>
            <person name="Tian J.H."/>
            <person name="Sheng Y."/>
            <person name="Liu T."/>
            <person name="Pan Y.S."/>
            <person name="Xia L.Y."/>
            <person name="Li J."/>
            <person name="Zhao F."/>
            <person name="Cao W.C."/>
        </authorList>
    </citation>
    <scope>NUCLEOTIDE SEQUENCE [LARGE SCALE GENOMIC DNA]</scope>
    <source>
        <strain evidence="1">Iper-2018</strain>
    </source>
</reference>
<evidence type="ECO:0000313" key="2">
    <source>
        <dbReference type="Proteomes" id="UP000805193"/>
    </source>
</evidence>
<dbReference type="EMBL" id="JABSTQ010009688">
    <property type="protein sequence ID" value="KAG0426775.1"/>
    <property type="molecule type" value="Genomic_DNA"/>
</dbReference>
<dbReference type="Proteomes" id="UP000805193">
    <property type="component" value="Unassembled WGS sequence"/>
</dbReference>
<name>A0AC60Q1E5_IXOPE</name>
<sequence>MAPPPRLCTVLHGTSKVILFLVGTSSGRCLVFIPSAAVWLGTQQLATKMDITGITPPPPFLATQGTPLPPARQQALLLHRLGPEGLRIFDALPQPTPSPPAATAAGKAGKSSKPDRPDPYDAALLTLTRHFAARCNVRVERQRFREAADFALALRELSADCTVAAQADENMCDQVRRRRQMPTFARHADFRLHSGNCAASTSSLHVSLKLLQTLYVASRRKLHGDGSQPDATVEGAVILTAAHAVRRARALHAYQRHETPAASFRTPAPTVPLHVETAAHQRATCLDAPHVVVPASDADAVAIISETVDAPVTTEGEVQLEFMKLCRTRMQRASLAFFPSKPTIVQESTLTSE</sequence>
<evidence type="ECO:0000313" key="1">
    <source>
        <dbReference type="EMBL" id="KAG0426775.1"/>
    </source>
</evidence>
<keyword evidence="2" id="KW-1185">Reference proteome</keyword>
<accession>A0AC60Q1E5</accession>